<dbReference type="SMART" id="SM00028">
    <property type="entry name" value="TPR"/>
    <property type="match status" value="3"/>
</dbReference>
<evidence type="ECO:0000313" key="3">
    <source>
        <dbReference type="EMBL" id="CAG7649201.1"/>
    </source>
</evidence>
<dbReference type="PANTHER" id="PTHR43630">
    <property type="entry name" value="POLY-BETA-1,6-N-ACETYL-D-GLUCOSAMINE SYNTHASE"/>
    <property type="match status" value="1"/>
</dbReference>
<reference evidence="3" key="1">
    <citation type="submission" date="2021-06" db="EMBL/GenBank/DDBJ databases">
        <authorList>
            <person name="Criscuolo A."/>
        </authorList>
    </citation>
    <scope>NUCLEOTIDE SEQUENCE</scope>
    <source>
        <strain evidence="3">CIP111600</strain>
    </source>
</reference>
<sequence>MHQSPLLGVHLIVRDEEERLPRCLDSVRTLADELIVVDTGSADQTIEIARSYGAKIITVPWEDDFARARNVALAYGEAEWVLYLDADEVLENAGSIKEMLRQTEAEAFWVQIDNMTGEQMEHRLVHRSARLFRNRSHVRFDGRIHEQAIPSILSGKPGAIIETSGLRIVHDGYLPARMEQKQKLQRNMKILRRVVEEHPDDPFHLYNIGVAYYQLGELEQAADALERSRRLVHAQASFRPTLIRVSAQVDLDLNRCDDARKLLMTETVLRYGDYPDLHHLLGAACERMGLLQEAFHSYHKALTCGTAQSGYVTAAGMGTYVTLHALARLAGEMKLAEEAAQIMASLLADYPRYAPALGDWAADLRQSGHSDDAITERLQQTVEPEQPGDKLLLAQVLAGIGAYTETIHMLQRAEEDEWAIGERRLLAECLMRTGQLQEAYDLLESMVPYFMERSLAEGADAEAFRLMLQDMMLCCWGMPRQAPASLLDRLPPQTAAVCRWLETILLDNGPRSEPPADLRPEEAVAGWLQRMVDVGMLLTAERLSRTTDGSAPTFAKALYREGYVLIAADRLLGLMAEQQMDTESFSMLAEIVYDKGHFTRAAHMFEQTLTHDPQHHQARIGAALCYLQLARETLTDSLRRLPGHAAWAGDLQRIESSIALLNRAGWRTVWTAAQRRHADETSIDLALYDR</sequence>
<organism evidence="3 4">
    <name type="scientific">Paenibacillus solanacearum</name>
    <dbReference type="NCBI Taxonomy" id="2048548"/>
    <lineage>
        <taxon>Bacteria</taxon>
        <taxon>Bacillati</taxon>
        <taxon>Bacillota</taxon>
        <taxon>Bacilli</taxon>
        <taxon>Bacillales</taxon>
        <taxon>Paenibacillaceae</taxon>
        <taxon>Paenibacillus</taxon>
    </lineage>
</organism>
<accession>A0A916K9S7</accession>
<dbReference type="PANTHER" id="PTHR43630:SF2">
    <property type="entry name" value="GLYCOSYLTRANSFERASE"/>
    <property type="match status" value="1"/>
</dbReference>
<proteinExistence type="predicted"/>
<name>A0A916K9S7_9BACL</name>
<dbReference type="Pfam" id="PF12895">
    <property type="entry name" value="ANAPC3"/>
    <property type="match status" value="1"/>
</dbReference>
<dbReference type="Pfam" id="PF13432">
    <property type="entry name" value="TPR_16"/>
    <property type="match status" value="2"/>
</dbReference>
<protein>
    <recommendedName>
        <fullName evidence="2">Glycosyltransferase 2-like domain-containing protein</fullName>
    </recommendedName>
</protein>
<keyword evidence="4" id="KW-1185">Reference proteome</keyword>
<dbReference type="PROSITE" id="PS50005">
    <property type="entry name" value="TPR"/>
    <property type="match status" value="1"/>
</dbReference>
<evidence type="ECO:0000259" key="2">
    <source>
        <dbReference type="Pfam" id="PF00535"/>
    </source>
</evidence>
<feature type="repeat" description="TPR" evidence="1">
    <location>
        <begin position="582"/>
        <end position="615"/>
    </location>
</feature>
<feature type="domain" description="Glycosyltransferase 2-like" evidence="2">
    <location>
        <begin position="11"/>
        <end position="129"/>
    </location>
</feature>
<evidence type="ECO:0000256" key="1">
    <source>
        <dbReference type="PROSITE-ProRule" id="PRU00339"/>
    </source>
</evidence>
<dbReference type="EMBL" id="CAJVAS010000047">
    <property type="protein sequence ID" value="CAG7649201.1"/>
    <property type="molecule type" value="Genomic_DNA"/>
</dbReference>
<dbReference type="AlphaFoldDB" id="A0A916K9S7"/>
<dbReference type="CDD" id="cd02511">
    <property type="entry name" value="Beta4Glucosyltransferase"/>
    <property type="match status" value="1"/>
</dbReference>
<dbReference type="Pfam" id="PF00535">
    <property type="entry name" value="Glycos_transf_2"/>
    <property type="match status" value="1"/>
</dbReference>
<dbReference type="RefSeq" id="WP_218095502.1">
    <property type="nucleotide sequence ID" value="NZ_CAJVAS010000047.1"/>
</dbReference>
<evidence type="ECO:0000313" key="4">
    <source>
        <dbReference type="Proteomes" id="UP000693672"/>
    </source>
</evidence>
<comment type="caution">
    <text evidence="3">The sequence shown here is derived from an EMBL/GenBank/DDBJ whole genome shotgun (WGS) entry which is preliminary data.</text>
</comment>
<dbReference type="Proteomes" id="UP000693672">
    <property type="component" value="Unassembled WGS sequence"/>
</dbReference>
<gene>
    <name evidence="3" type="ORF">PAESOLCIP111_05815</name>
</gene>
<dbReference type="InterPro" id="IPR001173">
    <property type="entry name" value="Glyco_trans_2-like"/>
</dbReference>
<keyword evidence="1" id="KW-0802">TPR repeat</keyword>
<dbReference type="InterPro" id="IPR019734">
    <property type="entry name" value="TPR_rpt"/>
</dbReference>